<dbReference type="GO" id="GO:0005886">
    <property type="term" value="C:plasma membrane"/>
    <property type="evidence" value="ECO:0007669"/>
    <property type="project" value="UniProtKB-SubCell"/>
</dbReference>
<dbReference type="PATRIC" id="fig|1630135.4.peg.1764"/>
<feature type="transmembrane region" description="Helical" evidence="9">
    <location>
        <begin position="513"/>
        <end position="535"/>
    </location>
</feature>
<dbReference type="STRING" id="1630135.DAD186_17660"/>
<dbReference type="PANTHER" id="PTHR30607">
    <property type="entry name" value="POTASSIUM-TRANSPORTING ATPASE A CHAIN"/>
    <property type="match status" value="1"/>
</dbReference>
<feature type="transmembrane region" description="Helical" evidence="9">
    <location>
        <begin position="56"/>
        <end position="75"/>
    </location>
</feature>
<dbReference type="AlphaFoldDB" id="A0A1B0ZK39"/>
<keyword evidence="10" id="KW-0378">Hydrolase</keyword>
<proteinExistence type="inferred from homology"/>
<dbReference type="Pfam" id="PF03814">
    <property type="entry name" value="KdpA"/>
    <property type="match status" value="1"/>
</dbReference>
<evidence type="ECO:0000313" key="11">
    <source>
        <dbReference type="Proteomes" id="UP000092596"/>
    </source>
</evidence>
<keyword evidence="7 9" id="KW-0406">Ion transport</keyword>
<keyword evidence="8 9" id="KW-0472">Membrane</keyword>
<comment type="subcellular location">
    <subcellularLocation>
        <location evidence="9">Cell membrane</location>
        <topology evidence="9">Multi-pass membrane protein</topology>
    </subcellularLocation>
</comment>
<evidence type="ECO:0000256" key="1">
    <source>
        <dbReference type="ARBA" id="ARBA00022448"/>
    </source>
</evidence>
<dbReference type="PIRSF" id="PIRSF001294">
    <property type="entry name" value="K_ATPaseA"/>
    <property type="match status" value="1"/>
</dbReference>
<comment type="function">
    <text evidence="9">Part of the high-affinity ATP-driven potassium transport (or Kdp) system, which catalyzes the hydrolysis of ATP coupled with the electrogenic transport of potassium into the cytoplasm. This subunit binds the extracellular potassium ions and delivers the ions to the membrane domain of KdpB through an intramembrane tunnel.</text>
</comment>
<evidence type="ECO:0000256" key="3">
    <source>
        <dbReference type="ARBA" id="ARBA00022538"/>
    </source>
</evidence>
<dbReference type="PANTHER" id="PTHR30607:SF2">
    <property type="entry name" value="POTASSIUM-TRANSPORTING ATPASE POTASSIUM-BINDING SUBUNIT"/>
    <property type="match status" value="1"/>
</dbReference>
<evidence type="ECO:0000256" key="8">
    <source>
        <dbReference type="ARBA" id="ARBA00023136"/>
    </source>
</evidence>
<organism evidence="10 11">
    <name type="scientific">Dermabacter vaginalis</name>
    <dbReference type="NCBI Taxonomy" id="1630135"/>
    <lineage>
        <taxon>Bacteria</taxon>
        <taxon>Bacillati</taxon>
        <taxon>Actinomycetota</taxon>
        <taxon>Actinomycetes</taxon>
        <taxon>Micrococcales</taxon>
        <taxon>Dermabacteraceae</taxon>
        <taxon>Dermabacter</taxon>
    </lineage>
</organism>
<dbReference type="EMBL" id="CP012117">
    <property type="protein sequence ID" value="ANP28316.1"/>
    <property type="molecule type" value="Genomic_DNA"/>
</dbReference>
<sequence length="545" mass="57618">MAFVQILVLIAALVAVHRPLGAYMAHTFTSERHLWPERLVYRFAGIRTDREHSWRIYLRNILAVSLLSVLGLYILQRVQQWLPMAHGLGPVEETQAWNTATSFVTNTNWQSYGGETTMSHLTQMLGMSFQNFISAAVGICVAIVIIRGIARHGTDKLGNFWVDLVRCNFRILLPIAFIGAILLIAGGAIQNFNAAQHVHTLTGGTQIIPGGPVASQEAIKELGTNGGGFFNANSAHPFENPNGLTNLLEIFLILLIPFALPRTYGIMVGDKRQGWAVLGAMAVLAIGSLAATTALQLHFAGDHLAAMEGKEARFGIVGSSLFATATTLTSTGAVDSMHSSYEPISGGVLIFNMLLGEIAPGGVGSGLYGMLVIAIMSVFISGLMVGRTPVYMGKRIGPTEVKLLSLYILVVPVLVLVGSAVAIALPSTAASLANGGPHGFSEVLYAFTSASNNNGSAFAGLNANTPFFNVALGLAMLLGRFLPMLFVVALAGKLAAKEVVATNRGTLRTHTPLFAGVMAGIALIVTGLSFLPTLALGPLAEGLMK</sequence>
<gene>
    <name evidence="9" type="primary">kdpA</name>
    <name evidence="10" type="ORF">DAD186_17660</name>
</gene>
<feature type="transmembrane region" description="Helical" evidence="9">
    <location>
        <begin position="276"/>
        <end position="300"/>
    </location>
</feature>
<dbReference type="InterPro" id="IPR004623">
    <property type="entry name" value="KdpA"/>
</dbReference>
<dbReference type="NCBIfam" id="TIGR00680">
    <property type="entry name" value="kdpA"/>
    <property type="match status" value="1"/>
</dbReference>
<feature type="transmembrane region" description="Helical" evidence="9">
    <location>
        <begin position="365"/>
        <end position="385"/>
    </location>
</feature>
<feature type="transmembrane region" description="Helical" evidence="9">
    <location>
        <begin position="467"/>
        <end position="492"/>
    </location>
</feature>
<keyword evidence="6 9" id="KW-1133">Transmembrane helix</keyword>
<accession>A0A1B0ZK39</accession>
<comment type="caution">
    <text evidence="9">Lacks conserved residue(s) required for the propagation of feature annotation.</text>
</comment>
<dbReference type="GO" id="GO:0008556">
    <property type="term" value="F:P-type potassium transmembrane transporter activity"/>
    <property type="evidence" value="ECO:0007669"/>
    <property type="project" value="InterPro"/>
</dbReference>
<reference evidence="10 11" key="1">
    <citation type="submission" date="2015-06" db="EMBL/GenBank/DDBJ databases">
        <title>Investigation of pathophysiology for high-risk pregnancy and development of treatment modality based on it.</title>
        <authorList>
            <person name="Kim B.-C."/>
            <person name="Lim S."/>
        </authorList>
    </citation>
    <scope>NUCLEOTIDE SEQUENCE [LARGE SCALE GENOMIC DNA]</scope>
    <source>
        <strain evidence="10 11">AD1-86</strain>
    </source>
</reference>
<keyword evidence="3 9" id="KW-0633">Potassium transport</keyword>
<evidence type="ECO:0000313" key="10">
    <source>
        <dbReference type="EMBL" id="ANP28316.1"/>
    </source>
</evidence>
<evidence type="ECO:0000256" key="5">
    <source>
        <dbReference type="ARBA" id="ARBA00022958"/>
    </source>
</evidence>
<evidence type="ECO:0000256" key="4">
    <source>
        <dbReference type="ARBA" id="ARBA00022692"/>
    </source>
</evidence>
<name>A0A1B0ZK39_9MICO</name>
<evidence type="ECO:0000256" key="2">
    <source>
        <dbReference type="ARBA" id="ARBA00022475"/>
    </source>
</evidence>
<evidence type="ECO:0000256" key="6">
    <source>
        <dbReference type="ARBA" id="ARBA00022989"/>
    </source>
</evidence>
<dbReference type="GO" id="GO:0016787">
    <property type="term" value="F:hydrolase activity"/>
    <property type="evidence" value="ECO:0007669"/>
    <property type="project" value="UniProtKB-KW"/>
</dbReference>
<feature type="transmembrane region" description="Helical" evidence="9">
    <location>
        <begin position="406"/>
        <end position="425"/>
    </location>
</feature>
<comment type="subunit">
    <text evidence="9">The system is composed of three essential subunits: KdpA, KdpB and KdpC.</text>
</comment>
<keyword evidence="2 9" id="KW-1003">Cell membrane</keyword>
<comment type="similarity">
    <text evidence="9">Belongs to the KdpA family.</text>
</comment>
<dbReference type="HAMAP" id="MF_00275">
    <property type="entry name" value="KdpA"/>
    <property type="match status" value="1"/>
</dbReference>
<keyword evidence="4 9" id="KW-0812">Transmembrane</keyword>
<dbReference type="GO" id="GO:0030955">
    <property type="term" value="F:potassium ion binding"/>
    <property type="evidence" value="ECO:0007669"/>
    <property type="project" value="UniProtKB-UniRule"/>
</dbReference>
<evidence type="ECO:0000256" key="7">
    <source>
        <dbReference type="ARBA" id="ARBA00023065"/>
    </source>
</evidence>
<keyword evidence="1 9" id="KW-0813">Transport</keyword>
<keyword evidence="5 9" id="KW-0630">Potassium</keyword>
<feature type="transmembrane region" description="Helical" evidence="9">
    <location>
        <begin position="171"/>
        <end position="189"/>
    </location>
</feature>
<evidence type="ECO:0000256" key="9">
    <source>
        <dbReference type="HAMAP-Rule" id="MF_00275"/>
    </source>
</evidence>
<dbReference type="Proteomes" id="UP000092596">
    <property type="component" value="Chromosome"/>
</dbReference>
<dbReference type="KEGG" id="dva:DAD186_17660"/>
<feature type="transmembrane region" description="Helical" evidence="9">
    <location>
        <begin position="132"/>
        <end position="150"/>
    </location>
</feature>
<dbReference type="RefSeq" id="WP_065248321.1">
    <property type="nucleotide sequence ID" value="NZ_CP012117.1"/>
</dbReference>
<protein>
    <recommendedName>
        <fullName evidence="9">Potassium-transporting ATPase potassium-binding subunit</fullName>
    </recommendedName>
    <alternativeName>
        <fullName evidence="9">ATP phosphohydrolase [potassium-transporting] A chain</fullName>
    </alternativeName>
    <alternativeName>
        <fullName evidence="9">Potassium-binding and translocating subunit A</fullName>
    </alternativeName>
    <alternativeName>
        <fullName evidence="9">Potassium-translocating ATPase A chain</fullName>
    </alternativeName>
</protein>
<feature type="transmembrane region" description="Helical" evidence="9">
    <location>
        <begin position="244"/>
        <end position="264"/>
    </location>
</feature>